<dbReference type="Pfam" id="PF00069">
    <property type="entry name" value="Pkinase"/>
    <property type="match status" value="1"/>
</dbReference>
<dbReference type="PROSITE" id="PS00107">
    <property type="entry name" value="PROTEIN_KINASE_ATP"/>
    <property type="match status" value="1"/>
</dbReference>
<dbReference type="Proteomes" id="UP000806528">
    <property type="component" value="Unassembled WGS sequence"/>
</dbReference>
<evidence type="ECO:0000313" key="9">
    <source>
        <dbReference type="EMBL" id="MBE2998966.1"/>
    </source>
</evidence>
<keyword evidence="7" id="KW-1133">Transmembrane helix</keyword>
<gene>
    <name evidence="9" type="ORF">IDM40_09680</name>
</gene>
<keyword evidence="7" id="KW-0812">Transmembrane</keyword>
<dbReference type="SUPFAM" id="SSF56112">
    <property type="entry name" value="Protein kinase-like (PK-like)"/>
    <property type="match status" value="1"/>
</dbReference>
<feature type="domain" description="Protein kinase" evidence="8">
    <location>
        <begin position="25"/>
        <end position="275"/>
    </location>
</feature>
<dbReference type="PROSITE" id="PS00108">
    <property type="entry name" value="PROTEIN_KINASE_ST"/>
    <property type="match status" value="1"/>
</dbReference>
<keyword evidence="1" id="KW-0808">Transferase</keyword>
<evidence type="ECO:0000313" key="10">
    <source>
        <dbReference type="Proteomes" id="UP000806528"/>
    </source>
</evidence>
<evidence type="ECO:0000256" key="6">
    <source>
        <dbReference type="SAM" id="MobiDB-lite"/>
    </source>
</evidence>
<dbReference type="InterPro" id="IPR008271">
    <property type="entry name" value="Ser/Thr_kinase_AS"/>
</dbReference>
<evidence type="ECO:0000256" key="2">
    <source>
        <dbReference type="ARBA" id="ARBA00022741"/>
    </source>
</evidence>
<proteinExistence type="predicted"/>
<dbReference type="PANTHER" id="PTHR43289:SF34">
    <property type="entry name" value="SERINE_THREONINE-PROTEIN KINASE YBDM-RELATED"/>
    <property type="match status" value="1"/>
</dbReference>
<dbReference type="InterPro" id="IPR000719">
    <property type="entry name" value="Prot_kinase_dom"/>
</dbReference>
<evidence type="ECO:0000256" key="4">
    <source>
        <dbReference type="ARBA" id="ARBA00022840"/>
    </source>
</evidence>
<feature type="binding site" evidence="5">
    <location>
        <position position="53"/>
    </location>
    <ligand>
        <name>ATP</name>
        <dbReference type="ChEBI" id="CHEBI:30616"/>
    </ligand>
</feature>
<dbReference type="GO" id="GO:0004674">
    <property type="term" value="F:protein serine/threonine kinase activity"/>
    <property type="evidence" value="ECO:0007669"/>
    <property type="project" value="UniProtKB-KW"/>
</dbReference>
<dbReference type="InterPro" id="IPR017441">
    <property type="entry name" value="Protein_kinase_ATP_BS"/>
</dbReference>
<keyword evidence="4 5" id="KW-0067">ATP-binding</keyword>
<reference evidence="9 10" key="1">
    <citation type="submission" date="2020-09" db="EMBL/GenBank/DDBJ databases">
        <title>Diversity and distribution of actinomycetes associated with coral in the coast of Hainan.</title>
        <authorList>
            <person name="Li F."/>
        </authorList>
    </citation>
    <scope>NUCLEOTIDE SEQUENCE [LARGE SCALE GENOMIC DNA]</scope>
    <source>
        <strain evidence="9 10">HNM0947</strain>
    </source>
</reference>
<dbReference type="PANTHER" id="PTHR43289">
    <property type="entry name" value="MITOGEN-ACTIVATED PROTEIN KINASE KINASE KINASE 20-RELATED"/>
    <property type="match status" value="1"/>
</dbReference>
<dbReference type="InterPro" id="IPR011009">
    <property type="entry name" value="Kinase-like_dom_sf"/>
</dbReference>
<evidence type="ECO:0000256" key="3">
    <source>
        <dbReference type="ARBA" id="ARBA00022777"/>
    </source>
</evidence>
<dbReference type="PROSITE" id="PS50011">
    <property type="entry name" value="PROTEIN_KINASE_DOM"/>
    <property type="match status" value="1"/>
</dbReference>
<protein>
    <submittedName>
        <fullName evidence="9">Serine/threonine protein kinase</fullName>
    </submittedName>
</protein>
<keyword evidence="3 9" id="KW-0418">Kinase</keyword>
<feature type="compositionally biased region" description="Low complexity" evidence="6">
    <location>
        <begin position="368"/>
        <end position="380"/>
    </location>
</feature>
<name>A0ABR9P572_9ACTN</name>
<sequence>MDNTSQNPPGTEPLTDTDPGTMGPFRLVRRLGSGGMGVVYAGVDREDRPAAVKTVHRSLADDPDFRARFAREVELVRRVRTPFAPAHLSSDTSAAVPWLATEYVPGATLHAAVREHGPLPEPMVRALAAAVAEALRDVHGLGIVHRDLKPANIVLSPEGPRVLDFGIARALDATALTRTGTAVGTPGWIAPELQRGEEPGPAADVFAWGALTVFAATGRNPFGSGEPEVMLHRTAHAEPDLSGVPGELVPLVRAALDKDPARRPAPGDLAAGALGTATPEEAAARLPEVLARVWHVPDSTVTDTSAWSTAPRHRPRSERRNRLLVWSAAAAAVLLVAGGGWFLGTQNTGGEGDGAAQEGAADGHDDGGAAADLTDDSAGGPDLLADTTGGEPYTALGVLPSGHDTLAVHGTKEPLEPDPSGLYPLQDADLVVAITMTGVEREGEDLRMTGTAQYGPEEGDYTLHGQELEILLPDEDSPVVDDYWAEGSRVEHAAVEDEPLVTVTADEPVQDFEVTFEGVPDRGVLSYGLPASTTGEAYPESPMQQAHPICYDTAEPDWGDVPPPMQVPWYDCAVEGFEQPGWEGQDGS</sequence>
<accession>A0ABR9P572</accession>
<feature type="region of interest" description="Disordered" evidence="6">
    <location>
        <begin position="348"/>
        <end position="391"/>
    </location>
</feature>
<feature type="transmembrane region" description="Helical" evidence="7">
    <location>
        <begin position="323"/>
        <end position="343"/>
    </location>
</feature>
<evidence type="ECO:0000256" key="1">
    <source>
        <dbReference type="ARBA" id="ARBA00022679"/>
    </source>
</evidence>
<evidence type="ECO:0000259" key="8">
    <source>
        <dbReference type="PROSITE" id="PS50011"/>
    </source>
</evidence>
<keyword evidence="7" id="KW-0472">Membrane</keyword>
<evidence type="ECO:0000256" key="5">
    <source>
        <dbReference type="PROSITE-ProRule" id="PRU10141"/>
    </source>
</evidence>
<dbReference type="EMBL" id="JADBGI010000007">
    <property type="protein sequence ID" value="MBE2998966.1"/>
    <property type="molecule type" value="Genomic_DNA"/>
</dbReference>
<comment type="caution">
    <text evidence="9">The sequence shown here is derived from an EMBL/GenBank/DDBJ whole genome shotgun (WGS) entry which is preliminary data.</text>
</comment>
<keyword evidence="9" id="KW-0723">Serine/threonine-protein kinase</keyword>
<dbReference type="CDD" id="cd14014">
    <property type="entry name" value="STKc_PknB_like"/>
    <property type="match status" value="1"/>
</dbReference>
<organism evidence="9 10">
    <name type="scientific">Nocardiopsis coralli</name>
    <dbReference type="NCBI Taxonomy" id="2772213"/>
    <lineage>
        <taxon>Bacteria</taxon>
        <taxon>Bacillati</taxon>
        <taxon>Actinomycetota</taxon>
        <taxon>Actinomycetes</taxon>
        <taxon>Streptosporangiales</taxon>
        <taxon>Nocardiopsidaceae</taxon>
        <taxon>Nocardiopsis</taxon>
    </lineage>
</organism>
<keyword evidence="2 5" id="KW-0547">Nucleotide-binding</keyword>
<feature type="region of interest" description="Disordered" evidence="6">
    <location>
        <begin position="1"/>
        <end position="23"/>
    </location>
</feature>
<dbReference type="Gene3D" id="1.10.510.10">
    <property type="entry name" value="Transferase(Phosphotransferase) domain 1"/>
    <property type="match status" value="1"/>
</dbReference>
<dbReference type="RefSeq" id="WP_193121605.1">
    <property type="nucleotide sequence ID" value="NZ_JADBGI010000007.1"/>
</dbReference>
<keyword evidence="10" id="KW-1185">Reference proteome</keyword>
<evidence type="ECO:0000256" key="7">
    <source>
        <dbReference type="SAM" id="Phobius"/>
    </source>
</evidence>
<dbReference type="Gene3D" id="3.30.200.20">
    <property type="entry name" value="Phosphorylase Kinase, domain 1"/>
    <property type="match status" value="1"/>
</dbReference>
<dbReference type="SMART" id="SM00220">
    <property type="entry name" value="S_TKc"/>
    <property type="match status" value="1"/>
</dbReference>